<feature type="chain" id="PRO_5032668153" description="GLTT repeat-containing protein" evidence="1">
    <location>
        <begin position="23"/>
        <end position="125"/>
    </location>
</feature>
<protein>
    <recommendedName>
        <fullName evidence="4">GLTT repeat-containing protein</fullName>
    </recommendedName>
</protein>
<dbReference type="AlphaFoldDB" id="A0A7T4UP65"/>
<evidence type="ECO:0008006" key="4">
    <source>
        <dbReference type="Google" id="ProtNLM"/>
    </source>
</evidence>
<feature type="signal peptide" evidence="1">
    <location>
        <begin position="1"/>
        <end position="22"/>
    </location>
</feature>
<proteinExistence type="predicted"/>
<gene>
    <name evidence="2" type="ORF">I6N98_12965</name>
</gene>
<accession>A0A7T4UP65</accession>
<dbReference type="KEGG" id="snan:I6N98_12965"/>
<dbReference type="Proteomes" id="UP000596063">
    <property type="component" value="Chromosome"/>
</dbReference>
<organism evidence="2 3">
    <name type="scientific">Spongiibacter nanhainus</name>
    <dbReference type="NCBI Taxonomy" id="2794344"/>
    <lineage>
        <taxon>Bacteria</taxon>
        <taxon>Pseudomonadati</taxon>
        <taxon>Pseudomonadota</taxon>
        <taxon>Gammaproteobacteria</taxon>
        <taxon>Cellvibrionales</taxon>
        <taxon>Spongiibacteraceae</taxon>
        <taxon>Spongiibacter</taxon>
    </lineage>
</organism>
<evidence type="ECO:0000256" key="1">
    <source>
        <dbReference type="SAM" id="SignalP"/>
    </source>
</evidence>
<sequence length="125" mass="12049">MKTIKTLLLCFALSVSVNSSMAASPLAGLPVVGDLLGGDLLGGDLLVAIPVVGDLLGGGVLAGGSPLDGLTDALPALQVVGVVLTVDPALVQSLLVSALVSGLEGNLPVLGGLPGLPLDLALPGL</sequence>
<evidence type="ECO:0000313" key="2">
    <source>
        <dbReference type="EMBL" id="QQD17272.1"/>
    </source>
</evidence>
<dbReference type="RefSeq" id="WP_198568774.1">
    <property type="nucleotide sequence ID" value="NZ_CP066167.1"/>
</dbReference>
<reference evidence="2 3" key="1">
    <citation type="submission" date="2020-12" db="EMBL/GenBank/DDBJ databases">
        <authorList>
            <person name="Shan Y."/>
        </authorList>
    </citation>
    <scope>NUCLEOTIDE SEQUENCE [LARGE SCALE GENOMIC DNA]</scope>
    <source>
        <strain evidence="3">csc3.9</strain>
    </source>
</reference>
<evidence type="ECO:0000313" key="3">
    <source>
        <dbReference type="Proteomes" id="UP000596063"/>
    </source>
</evidence>
<keyword evidence="3" id="KW-1185">Reference proteome</keyword>
<name>A0A7T4UP65_9GAMM</name>
<dbReference type="EMBL" id="CP066167">
    <property type="protein sequence ID" value="QQD17272.1"/>
    <property type="molecule type" value="Genomic_DNA"/>
</dbReference>
<keyword evidence="1" id="KW-0732">Signal</keyword>